<dbReference type="Proteomes" id="UP000572051">
    <property type="component" value="Unassembled WGS sequence"/>
</dbReference>
<dbReference type="EMBL" id="JACCFS010000001">
    <property type="protein sequence ID" value="NYJ32592.1"/>
    <property type="molecule type" value="Genomic_DNA"/>
</dbReference>
<protein>
    <submittedName>
        <fullName evidence="2">Uncharacterized protein</fullName>
    </submittedName>
</protein>
<dbReference type="AlphaFoldDB" id="A0A7Z0EII9"/>
<accession>A0A7Z0EII9</accession>
<organism evidence="2 3">
    <name type="scientific">Nocardiopsis aegyptia</name>
    <dbReference type="NCBI Taxonomy" id="220378"/>
    <lineage>
        <taxon>Bacteria</taxon>
        <taxon>Bacillati</taxon>
        <taxon>Actinomycetota</taxon>
        <taxon>Actinomycetes</taxon>
        <taxon>Streptosporangiales</taxon>
        <taxon>Nocardiopsidaceae</taxon>
        <taxon>Nocardiopsis</taxon>
    </lineage>
</organism>
<sequence>MSEPFFLVGLAASLVPTVLLAGAAVVRREFGAVHRDLVVLLGIAAAAVNVSLLVEIVADFAGSWSLFIGALGFGAGCAVFALLRALLTPRLDRVVLLATILSAGSAVPLGYVGMLLWSPPMIPGATVAAVAGAWACHRVADGYEPRFLGFITGVPAGVMTVVVVTVPASMLIGLPFALVGALIAVNDLLA</sequence>
<evidence type="ECO:0000313" key="3">
    <source>
        <dbReference type="Proteomes" id="UP000572051"/>
    </source>
</evidence>
<feature type="transmembrane region" description="Helical" evidence="1">
    <location>
        <begin position="64"/>
        <end position="87"/>
    </location>
</feature>
<comment type="caution">
    <text evidence="2">The sequence shown here is derived from an EMBL/GenBank/DDBJ whole genome shotgun (WGS) entry which is preliminary data.</text>
</comment>
<feature type="transmembrane region" description="Helical" evidence="1">
    <location>
        <begin position="6"/>
        <end position="26"/>
    </location>
</feature>
<reference evidence="2 3" key="1">
    <citation type="submission" date="2020-07" db="EMBL/GenBank/DDBJ databases">
        <title>Sequencing the genomes of 1000 actinobacteria strains.</title>
        <authorList>
            <person name="Klenk H.-P."/>
        </authorList>
    </citation>
    <scope>NUCLEOTIDE SEQUENCE [LARGE SCALE GENOMIC DNA]</scope>
    <source>
        <strain evidence="2 3">DSM 44442</strain>
    </source>
</reference>
<keyword evidence="1" id="KW-1133">Transmembrane helix</keyword>
<feature type="transmembrane region" description="Helical" evidence="1">
    <location>
        <begin position="38"/>
        <end position="58"/>
    </location>
</feature>
<feature type="transmembrane region" description="Helical" evidence="1">
    <location>
        <begin position="122"/>
        <end position="140"/>
    </location>
</feature>
<evidence type="ECO:0000256" key="1">
    <source>
        <dbReference type="SAM" id="Phobius"/>
    </source>
</evidence>
<evidence type="ECO:0000313" key="2">
    <source>
        <dbReference type="EMBL" id="NYJ32592.1"/>
    </source>
</evidence>
<keyword evidence="1" id="KW-0812">Transmembrane</keyword>
<feature type="transmembrane region" description="Helical" evidence="1">
    <location>
        <begin position="172"/>
        <end position="189"/>
    </location>
</feature>
<name>A0A7Z0EII9_9ACTN</name>
<keyword evidence="1" id="KW-0472">Membrane</keyword>
<feature type="transmembrane region" description="Helical" evidence="1">
    <location>
        <begin position="147"/>
        <end position="166"/>
    </location>
</feature>
<gene>
    <name evidence="2" type="ORF">HNR10_000473</name>
</gene>
<proteinExistence type="predicted"/>
<dbReference type="RefSeq" id="WP_179820486.1">
    <property type="nucleotide sequence ID" value="NZ_JACCFS010000001.1"/>
</dbReference>
<keyword evidence="3" id="KW-1185">Reference proteome</keyword>
<feature type="transmembrane region" description="Helical" evidence="1">
    <location>
        <begin position="94"/>
        <end position="116"/>
    </location>
</feature>